<dbReference type="RefSeq" id="XP_053580271.1">
    <property type="nucleotide sequence ID" value="XM_053736705.1"/>
</dbReference>
<dbReference type="Proteomes" id="UP000483820">
    <property type="component" value="Chromosome X"/>
</dbReference>
<dbReference type="KEGG" id="crq:GCK72_026170"/>
<dbReference type="EMBL" id="WUAV01000006">
    <property type="protein sequence ID" value="KAF1749702.1"/>
    <property type="molecule type" value="Genomic_DNA"/>
</dbReference>
<reference evidence="2 3" key="1">
    <citation type="submission" date="2019-12" db="EMBL/GenBank/DDBJ databases">
        <title>Chromosome-level assembly of the Caenorhabditis remanei genome.</title>
        <authorList>
            <person name="Teterina A.A."/>
            <person name="Willis J.H."/>
            <person name="Phillips P.C."/>
        </authorList>
    </citation>
    <scope>NUCLEOTIDE SEQUENCE [LARGE SCALE GENOMIC DNA]</scope>
    <source>
        <strain evidence="2 3">PX506</strain>
        <tissue evidence="2">Whole organism</tissue>
    </source>
</reference>
<comment type="caution">
    <text evidence="2">The sequence shown here is derived from an EMBL/GenBank/DDBJ whole genome shotgun (WGS) entry which is preliminary data.</text>
</comment>
<accession>A0A6A5G4S4</accession>
<feature type="region of interest" description="Disordered" evidence="1">
    <location>
        <begin position="49"/>
        <end position="81"/>
    </location>
</feature>
<gene>
    <name evidence="2" type="ORF">GCK72_026170</name>
</gene>
<name>A0A6A5G4S4_CAERE</name>
<feature type="compositionally biased region" description="Basic and acidic residues" evidence="1">
    <location>
        <begin position="62"/>
        <end position="74"/>
    </location>
</feature>
<protein>
    <submittedName>
        <fullName evidence="2">Uncharacterized protein</fullName>
    </submittedName>
</protein>
<evidence type="ECO:0000313" key="2">
    <source>
        <dbReference type="EMBL" id="KAF1749702.1"/>
    </source>
</evidence>
<dbReference type="CTD" id="78778056"/>
<dbReference type="AlphaFoldDB" id="A0A6A5G4S4"/>
<sequence length="81" mass="9564">MLVILVYTTQKHEFDRNTTKTLHYDRKLMDSTQNLRSARKESKVVHRTLHLAGTLMNGRSNTRKEFNQPRDTKMMRSQSNA</sequence>
<proteinExistence type="predicted"/>
<evidence type="ECO:0000256" key="1">
    <source>
        <dbReference type="SAM" id="MobiDB-lite"/>
    </source>
</evidence>
<organism evidence="2 3">
    <name type="scientific">Caenorhabditis remanei</name>
    <name type="common">Caenorhabditis vulgaris</name>
    <dbReference type="NCBI Taxonomy" id="31234"/>
    <lineage>
        <taxon>Eukaryota</taxon>
        <taxon>Metazoa</taxon>
        <taxon>Ecdysozoa</taxon>
        <taxon>Nematoda</taxon>
        <taxon>Chromadorea</taxon>
        <taxon>Rhabditida</taxon>
        <taxon>Rhabditina</taxon>
        <taxon>Rhabditomorpha</taxon>
        <taxon>Rhabditoidea</taxon>
        <taxon>Rhabditidae</taxon>
        <taxon>Peloderinae</taxon>
        <taxon>Caenorhabditis</taxon>
    </lineage>
</organism>
<dbReference type="GeneID" id="78778056"/>
<evidence type="ECO:0000313" key="3">
    <source>
        <dbReference type="Proteomes" id="UP000483820"/>
    </source>
</evidence>